<organism evidence="2 3">
    <name type="scientific">Hyalangium rubrum</name>
    <dbReference type="NCBI Taxonomy" id="3103134"/>
    <lineage>
        <taxon>Bacteria</taxon>
        <taxon>Pseudomonadati</taxon>
        <taxon>Myxococcota</taxon>
        <taxon>Myxococcia</taxon>
        <taxon>Myxococcales</taxon>
        <taxon>Cystobacterineae</taxon>
        <taxon>Archangiaceae</taxon>
        <taxon>Hyalangium</taxon>
    </lineage>
</organism>
<gene>
    <name evidence="2" type="ORF">SYV04_17860</name>
</gene>
<feature type="compositionally biased region" description="Basic residues" evidence="1">
    <location>
        <begin position="1"/>
        <end position="24"/>
    </location>
</feature>
<accession>A0ABU5H487</accession>
<evidence type="ECO:0000313" key="2">
    <source>
        <dbReference type="EMBL" id="MDY7228291.1"/>
    </source>
</evidence>
<keyword evidence="3" id="KW-1185">Reference proteome</keyword>
<dbReference type="Proteomes" id="UP001291309">
    <property type="component" value="Unassembled WGS sequence"/>
</dbReference>
<comment type="caution">
    <text evidence="2">The sequence shown here is derived from an EMBL/GenBank/DDBJ whole genome shotgun (WGS) entry which is preliminary data.</text>
</comment>
<evidence type="ECO:0000313" key="3">
    <source>
        <dbReference type="Proteomes" id="UP001291309"/>
    </source>
</evidence>
<proteinExistence type="predicted"/>
<feature type="region of interest" description="Disordered" evidence="1">
    <location>
        <begin position="1"/>
        <end position="47"/>
    </location>
</feature>
<reference evidence="2 3" key="1">
    <citation type="submission" date="2023-12" db="EMBL/GenBank/DDBJ databases">
        <title>the genome sequence of Hyalangium sp. s54d21.</title>
        <authorList>
            <person name="Zhang X."/>
        </authorList>
    </citation>
    <scope>NUCLEOTIDE SEQUENCE [LARGE SCALE GENOMIC DNA]</scope>
    <source>
        <strain evidence="3">s54d21</strain>
    </source>
</reference>
<protein>
    <submittedName>
        <fullName evidence="2">Uncharacterized protein</fullName>
    </submittedName>
</protein>
<evidence type="ECO:0000256" key="1">
    <source>
        <dbReference type="SAM" id="MobiDB-lite"/>
    </source>
</evidence>
<name>A0ABU5H487_9BACT</name>
<dbReference type="EMBL" id="JAXIVS010000005">
    <property type="protein sequence ID" value="MDY7228291.1"/>
    <property type="molecule type" value="Genomic_DNA"/>
</dbReference>
<sequence>MATRAKKTARKSTQKKAPAKKAPAKKASAEPVRLAMSKPKSNYCPDDGRLLRADRTCPVTDCQYHDTPVPE</sequence>
<dbReference type="RefSeq" id="WP_321547010.1">
    <property type="nucleotide sequence ID" value="NZ_JAXIVS010000005.1"/>
</dbReference>